<dbReference type="Proteomes" id="UP000034228">
    <property type="component" value="Unassembled WGS sequence"/>
</dbReference>
<evidence type="ECO:0008006" key="7">
    <source>
        <dbReference type="Google" id="ProtNLM"/>
    </source>
</evidence>
<dbReference type="SMART" id="SM00086">
    <property type="entry name" value="PAC"/>
    <property type="match status" value="1"/>
</dbReference>
<dbReference type="SMART" id="SM00897">
    <property type="entry name" value="FIST"/>
    <property type="match status" value="1"/>
</dbReference>
<dbReference type="PROSITE" id="PS50112">
    <property type="entry name" value="PAS"/>
    <property type="match status" value="1"/>
</dbReference>
<dbReference type="PROSITE" id="PS50883">
    <property type="entry name" value="EAL"/>
    <property type="match status" value="1"/>
</dbReference>
<dbReference type="InterPro" id="IPR050706">
    <property type="entry name" value="Cyclic-di-GMP_PDE-like"/>
</dbReference>
<evidence type="ECO:0000313" key="5">
    <source>
        <dbReference type="EMBL" id="KKO44995.1"/>
    </source>
</evidence>
<gene>
    <name evidence="5" type="ORF">WG68_12710</name>
</gene>
<accession>A0A0M2V5R5</accession>
<dbReference type="Pfam" id="PF10442">
    <property type="entry name" value="FIST_C"/>
    <property type="match status" value="1"/>
</dbReference>
<dbReference type="InterPro" id="IPR019494">
    <property type="entry name" value="FIST_C"/>
</dbReference>
<protein>
    <recommendedName>
        <fullName evidence="7">Diguanylate cyclase</fullName>
    </recommendedName>
</protein>
<dbReference type="CDD" id="cd01948">
    <property type="entry name" value="EAL"/>
    <property type="match status" value="1"/>
</dbReference>
<dbReference type="SMART" id="SM00091">
    <property type="entry name" value="PAS"/>
    <property type="match status" value="1"/>
</dbReference>
<dbReference type="Pfam" id="PF08495">
    <property type="entry name" value="FIST"/>
    <property type="match status" value="1"/>
</dbReference>
<dbReference type="CDD" id="cd00130">
    <property type="entry name" value="PAS"/>
    <property type="match status" value="1"/>
</dbReference>
<dbReference type="Pfam" id="PF00990">
    <property type="entry name" value="GGDEF"/>
    <property type="match status" value="1"/>
</dbReference>
<dbReference type="Pfam" id="PF00563">
    <property type="entry name" value="EAL"/>
    <property type="match status" value="1"/>
</dbReference>
<dbReference type="SUPFAM" id="SSF141868">
    <property type="entry name" value="EAL domain-like"/>
    <property type="match status" value="1"/>
</dbReference>
<organism evidence="5 6">
    <name type="scientific">Arsukibacterium ikkense</name>
    <dbReference type="NCBI Taxonomy" id="336831"/>
    <lineage>
        <taxon>Bacteria</taxon>
        <taxon>Pseudomonadati</taxon>
        <taxon>Pseudomonadota</taxon>
        <taxon>Gammaproteobacteria</taxon>
        <taxon>Chromatiales</taxon>
        <taxon>Chromatiaceae</taxon>
        <taxon>Arsukibacterium</taxon>
    </lineage>
</organism>
<dbReference type="SMART" id="SM00267">
    <property type="entry name" value="GGDEF"/>
    <property type="match status" value="1"/>
</dbReference>
<dbReference type="InterPro" id="IPR035919">
    <property type="entry name" value="EAL_sf"/>
</dbReference>
<evidence type="ECO:0000259" key="2">
    <source>
        <dbReference type="PROSITE" id="PS50113"/>
    </source>
</evidence>
<dbReference type="Pfam" id="PF08447">
    <property type="entry name" value="PAS_3"/>
    <property type="match status" value="1"/>
</dbReference>
<name>A0A0M2V5R5_9GAMM</name>
<proteinExistence type="predicted"/>
<dbReference type="InterPro" id="IPR001610">
    <property type="entry name" value="PAC"/>
</dbReference>
<dbReference type="PANTHER" id="PTHR33121:SF70">
    <property type="entry name" value="SIGNALING PROTEIN YKOW"/>
    <property type="match status" value="1"/>
</dbReference>
<dbReference type="RefSeq" id="WP_046558076.1">
    <property type="nucleotide sequence ID" value="NZ_LAHO01000012.1"/>
</dbReference>
<dbReference type="SMART" id="SM01204">
    <property type="entry name" value="FIST_C"/>
    <property type="match status" value="1"/>
</dbReference>
<dbReference type="OrthoDB" id="5894408at2"/>
<evidence type="ECO:0000259" key="4">
    <source>
        <dbReference type="PROSITE" id="PS50887"/>
    </source>
</evidence>
<dbReference type="InterPro" id="IPR000160">
    <property type="entry name" value="GGDEF_dom"/>
</dbReference>
<dbReference type="NCBIfam" id="TIGR00229">
    <property type="entry name" value="sensory_box"/>
    <property type="match status" value="1"/>
</dbReference>
<dbReference type="InterPro" id="IPR035965">
    <property type="entry name" value="PAS-like_dom_sf"/>
</dbReference>
<dbReference type="STRING" id="336831.WG68_12710"/>
<dbReference type="InterPro" id="IPR001633">
    <property type="entry name" value="EAL_dom"/>
</dbReference>
<dbReference type="PROSITE" id="PS50887">
    <property type="entry name" value="GGDEF"/>
    <property type="match status" value="1"/>
</dbReference>
<dbReference type="SMART" id="SM00052">
    <property type="entry name" value="EAL"/>
    <property type="match status" value="1"/>
</dbReference>
<dbReference type="SUPFAM" id="SSF55785">
    <property type="entry name" value="PYP-like sensor domain (PAS domain)"/>
    <property type="match status" value="1"/>
</dbReference>
<feature type="domain" description="PAC" evidence="2">
    <location>
        <begin position="472"/>
        <end position="526"/>
    </location>
</feature>
<dbReference type="GO" id="GO:0071111">
    <property type="term" value="F:cyclic-guanylate-specific phosphodiesterase activity"/>
    <property type="evidence" value="ECO:0007669"/>
    <property type="project" value="InterPro"/>
</dbReference>
<dbReference type="PROSITE" id="PS50113">
    <property type="entry name" value="PAC"/>
    <property type="match status" value="1"/>
</dbReference>
<dbReference type="AlphaFoldDB" id="A0A0M2V5R5"/>
<dbReference type="InterPro" id="IPR000014">
    <property type="entry name" value="PAS"/>
</dbReference>
<evidence type="ECO:0000259" key="3">
    <source>
        <dbReference type="PROSITE" id="PS50883"/>
    </source>
</evidence>
<dbReference type="SUPFAM" id="SSF55073">
    <property type="entry name" value="Nucleotide cyclase"/>
    <property type="match status" value="1"/>
</dbReference>
<evidence type="ECO:0000313" key="6">
    <source>
        <dbReference type="Proteomes" id="UP000034228"/>
    </source>
</evidence>
<sequence length="938" mass="103760">MRQVSHQYVSADSLGEFITAHGLTACKGVVQVFSGASLELTTRLQRELKCQLAHFVLIGASTAGEIYNGACVEQAIILSFLIFDKESRALPFNLSLQPAHCGPDTIRTLFPLPPKVIIFFSNALATSPESVLKLLHQQLPGCIFAGGNAADNASFIGTYTLLEAEVFRQGLVGVALYGDALQARQHQFTGWHAIGQTFRVTAAEHNVLYRLNDQPVLQLYKKYLGDDIVSGLPTTAMAFPFRVQHGEKTLLRAPVGVSQDGSGIILAGDINIGDSVTFSFADIQLLMQEVQTLATLSQTALVIYSCAARKAYLGQHINAEIHKLGANNQAAGGFFYGEYCTAGQQFDLLNLSTTLLLLTEHELPSRLIFNDTATQPILPSPLYTLAHLATATGKELNDTLAFLQQHQHAVNQSAIVSITDAEGIIVYVNKKFEDISGYSAHELMGKTHQLIKHPAMPAKVYQNLWHTIKRNRTWQGLILNKKKDGSHYYVKTVIVPILDQHNTLSRYLSIRHDVTDIIKARQTIRIQNTDALTGLPNRTRLSADVKNSNIVLLAVFDTRNFKLLNDFWGIEQGDNAIRQLAQLFSSAATSLQLQSYKFHGASFAFRPLSQISLPQFSAKCEQLRSQVEAATLEVNGHLFDINLSIGIGVSETRAIALAESALAEAKTSYCSSLVIKTEQELSGNNAYQYIEQVRDALHENRLTAWFQRLAPVNHADHHCDKFEALVRIDQGNGEFTAPGVFLEHIKKTRLYGALTREIVTIALSTAQRFNCTISVNLSIQDILDPQTTEFIFHNLKLHSGQQIIFEITESEAIREFSSVAEFIRKIRSYGAQIAIDDFGSGYSNFAYLVDIKPEYIKIDGSIIKGIVDNQNSRLVTKSIIDMAKNLGIKTIAEFVSTVEIYQCLQQLGVDMVQGYYISKPIPASEIADNQQAYLDAMS</sequence>
<dbReference type="InterPro" id="IPR029787">
    <property type="entry name" value="Nucleotide_cyclase"/>
</dbReference>
<evidence type="ECO:0000259" key="1">
    <source>
        <dbReference type="PROSITE" id="PS50112"/>
    </source>
</evidence>
<feature type="domain" description="GGDEF" evidence="4">
    <location>
        <begin position="549"/>
        <end position="692"/>
    </location>
</feature>
<reference evidence="5 6" key="1">
    <citation type="submission" date="2015-03" db="EMBL/GenBank/DDBJ databases">
        <title>Draft genome sequences of two protease-producing strains of Arsukibacterium isolated from two cold and alkaline environments.</title>
        <authorList>
            <person name="Lylloff J.E."/>
            <person name="Skov L.B."/>
            <person name="Jepsen M."/>
            <person name="Hallin P.F."/>
            <person name="Sorensen S.J."/>
            <person name="Stougaard P."/>
            <person name="Glaring M.A."/>
        </authorList>
    </citation>
    <scope>NUCLEOTIDE SEQUENCE [LARGE SCALE GENOMIC DNA]</scope>
    <source>
        <strain evidence="5 6">GCM72</strain>
    </source>
</reference>
<dbReference type="Gene3D" id="3.30.450.20">
    <property type="entry name" value="PAS domain"/>
    <property type="match status" value="1"/>
</dbReference>
<feature type="domain" description="EAL" evidence="3">
    <location>
        <begin position="686"/>
        <end position="934"/>
    </location>
</feature>
<dbReference type="InterPro" id="IPR043128">
    <property type="entry name" value="Rev_trsase/Diguanyl_cyclase"/>
</dbReference>
<dbReference type="InterPro" id="IPR000700">
    <property type="entry name" value="PAS-assoc_C"/>
</dbReference>
<dbReference type="EMBL" id="LAHO01000012">
    <property type="protein sequence ID" value="KKO44995.1"/>
    <property type="molecule type" value="Genomic_DNA"/>
</dbReference>
<keyword evidence="6" id="KW-1185">Reference proteome</keyword>
<dbReference type="InterPro" id="IPR013655">
    <property type="entry name" value="PAS_fold_3"/>
</dbReference>
<dbReference type="Gene3D" id="3.30.70.270">
    <property type="match status" value="1"/>
</dbReference>
<feature type="domain" description="PAS" evidence="1">
    <location>
        <begin position="416"/>
        <end position="471"/>
    </location>
</feature>
<dbReference type="Gene3D" id="3.20.20.450">
    <property type="entry name" value="EAL domain"/>
    <property type="match status" value="1"/>
</dbReference>
<comment type="caution">
    <text evidence="5">The sequence shown here is derived from an EMBL/GenBank/DDBJ whole genome shotgun (WGS) entry which is preliminary data.</text>
</comment>
<dbReference type="PANTHER" id="PTHR33121">
    <property type="entry name" value="CYCLIC DI-GMP PHOSPHODIESTERASE PDEF"/>
    <property type="match status" value="1"/>
</dbReference>
<dbReference type="InterPro" id="IPR013702">
    <property type="entry name" value="FIST_domain_N"/>
</dbReference>